<organism evidence="1 2">
    <name type="scientific">[Roseibacterium] beibuensis</name>
    <dbReference type="NCBI Taxonomy" id="1193142"/>
    <lineage>
        <taxon>Bacteria</taxon>
        <taxon>Pseudomonadati</taxon>
        <taxon>Pseudomonadota</taxon>
        <taxon>Alphaproteobacteria</taxon>
        <taxon>Rhodobacterales</taxon>
        <taxon>Roseobacteraceae</taxon>
        <taxon>Roseicyclus</taxon>
    </lineage>
</organism>
<proteinExistence type="predicted"/>
<reference evidence="2" key="1">
    <citation type="journal article" date="2019" name="Int. J. Syst. Evol. Microbiol.">
        <title>The Global Catalogue of Microorganisms (GCM) 10K type strain sequencing project: providing services to taxonomists for standard genome sequencing and annotation.</title>
        <authorList>
            <consortium name="The Broad Institute Genomics Platform"/>
            <consortium name="The Broad Institute Genome Sequencing Center for Infectious Disease"/>
            <person name="Wu L."/>
            <person name="Ma J."/>
        </authorList>
    </citation>
    <scope>NUCLEOTIDE SEQUENCE [LARGE SCALE GENOMIC DNA]</scope>
    <source>
        <strain evidence="2">JCM 18015</strain>
    </source>
</reference>
<comment type="caution">
    <text evidence="1">The sequence shown here is derived from an EMBL/GenBank/DDBJ whole genome shotgun (WGS) entry which is preliminary data.</text>
</comment>
<protein>
    <submittedName>
        <fullName evidence="1">Uncharacterized protein</fullName>
    </submittedName>
</protein>
<evidence type="ECO:0000313" key="1">
    <source>
        <dbReference type="EMBL" id="GAA5070688.1"/>
    </source>
</evidence>
<name>A0ABP9L6F5_9RHOB</name>
<sequence length="99" mass="11128">MCYTVALTHAAFCDLGNTEAAGVPDFGTEHRISETRLSLLYFVNSSQQLRRRADYSHSEGARWPRAMTPRIYKTKAYRYAMIAMAPTDRPDQTGLIAAP</sequence>
<accession>A0ABP9L6F5</accession>
<dbReference type="EMBL" id="BAABHW010000002">
    <property type="protein sequence ID" value="GAA5070688.1"/>
    <property type="molecule type" value="Genomic_DNA"/>
</dbReference>
<keyword evidence="2" id="KW-1185">Reference proteome</keyword>
<dbReference type="Proteomes" id="UP001499910">
    <property type="component" value="Unassembled WGS sequence"/>
</dbReference>
<gene>
    <name evidence="1" type="ORF">GCM10023209_13610</name>
</gene>
<evidence type="ECO:0000313" key="2">
    <source>
        <dbReference type="Proteomes" id="UP001499910"/>
    </source>
</evidence>